<name>Q6BXQ1_DEBHA</name>
<dbReference type="EMBL" id="CR382134">
    <property type="protein sequence ID" value="CAG85003.2"/>
    <property type="molecule type" value="Genomic_DNA"/>
</dbReference>
<proteinExistence type="predicted"/>
<dbReference type="HOGENOM" id="CLU_2812293_0_0_1"/>
<sequence length="68" mass="7322">MGVWGEDGCTGIPMSIYTQPGCIPVDGRLVMSFALIKLTSVLEIIDLRAAAMTKNTVVIARNCSSNKY</sequence>
<organism evidence="1 2">
    <name type="scientific">Debaryomyces hansenii (strain ATCC 36239 / CBS 767 / BCRC 21394 / JCM 1990 / NBRC 0083 / IGC 2968)</name>
    <name type="common">Yeast</name>
    <name type="synonym">Torulaspora hansenii</name>
    <dbReference type="NCBI Taxonomy" id="284592"/>
    <lineage>
        <taxon>Eukaryota</taxon>
        <taxon>Fungi</taxon>
        <taxon>Dikarya</taxon>
        <taxon>Ascomycota</taxon>
        <taxon>Saccharomycotina</taxon>
        <taxon>Pichiomycetes</taxon>
        <taxon>Debaryomycetaceae</taxon>
        <taxon>Debaryomyces</taxon>
    </lineage>
</organism>
<dbReference type="RefSeq" id="XP_457018.2">
    <property type="nucleotide sequence ID" value="XM_457018.1"/>
</dbReference>
<dbReference type="GeneID" id="2913146"/>
<dbReference type="VEuPathDB" id="FungiDB:DEHA2B01188g"/>
<dbReference type="InParanoid" id="Q6BXQ1"/>
<evidence type="ECO:0000313" key="2">
    <source>
        <dbReference type="Proteomes" id="UP000000599"/>
    </source>
</evidence>
<dbReference type="AlphaFoldDB" id="Q6BXQ1"/>
<gene>
    <name evidence="1" type="ordered locus">DEHA2B01188g</name>
</gene>
<keyword evidence="2" id="KW-1185">Reference proteome</keyword>
<dbReference type="KEGG" id="dha:DEHA2B01188g"/>
<protein>
    <submittedName>
        <fullName evidence="1">DEHA2B01188p</fullName>
    </submittedName>
</protein>
<reference evidence="1 2" key="1">
    <citation type="journal article" date="2004" name="Nature">
        <title>Genome evolution in yeasts.</title>
        <authorList>
            <consortium name="Genolevures"/>
            <person name="Dujon B."/>
            <person name="Sherman D."/>
            <person name="Fischer G."/>
            <person name="Durrens P."/>
            <person name="Casaregola S."/>
            <person name="Lafontaine I."/>
            <person name="de Montigny J."/>
            <person name="Marck C."/>
            <person name="Neuveglise C."/>
            <person name="Talla E."/>
            <person name="Goffard N."/>
            <person name="Frangeul L."/>
            <person name="Aigle M."/>
            <person name="Anthouard V."/>
            <person name="Babour A."/>
            <person name="Barbe V."/>
            <person name="Barnay S."/>
            <person name="Blanchin S."/>
            <person name="Beckerich J.M."/>
            <person name="Beyne E."/>
            <person name="Bleykasten C."/>
            <person name="Boisrame A."/>
            <person name="Boyer J."/>
            <person name="Cattolico L."/>
            <person name="Confanioleri F."/>
            <person name="de Daruvar A."/>
            <person name="Despons L."/>
            <person name="Fabre E."/>
            <person name="Fairhead C."/>
            <person name="Ferry-Dumazet H."/>
            <person name="Groppi A."/>
            <person name="Hantraye F."/>
            <person name="Hennequin C."/>
            <person name="Jauniaux N."/>
            <person name="Joyet P."/>
            <person name="Kachouri R."/>
            <person name="Kerrest A."/>
            <person name="Koszul R."/>
            <person name="Lemaire M."/>
            <person name="Lesur I."/>
            <person name="Ma L."/>
            <person name="Muller H."/>
            <person name="Nicaud J.M."/>
            <person name="Nikolski M."/>
            <person name="Oztas S."/>
            <person name="Ozier-Kalogeropoulos O."/>
            <person name="Pellenz S."/>
            <person name="Potier S."/>
            <person name="Richard G.F."/>
            <person name="Straub M.L."/>
            <person name="Suleau A."/>
            <person name="Swennene D."/>
            <person name="Tekaia F."/>
            <person name="Wesolowski-Louvel M."/>
            <person name="Westhof E."/>
            <person name="Wirth B."/>
            <person name="Zeniou-Meyer M."/>
            <person name="Zivanovic I."/>
            <person name="Bolotin-Fukuhara M."/>
            <person name="Thierry A."/>
            <person name="Bouchier C."/>
            <person name="Caudron B."/>
            <person name="Scarpelli C."/>
            <person name="Gaillardin C."/>
            <person name="Weissenbach J."/>
            <person name="Wincker P."/>
            <person name="Souciet J.L."/>
        </authorList>
    </citation>
    <scope>NUCLEOTIDE SEQUENCE [LARGE SCALE GENOMIC DNA]</scope>
    <source>
        <strain evidence="2">ATCC 36239 / CBS 767 / BCRC 21394 / JCM 1990 / NBRC 0083 / IGC 2968</strain>
    </source>
</reference>
<accession>Q6BXQ1</accession>
<evidence type="ECO:0000313" key="1">
    <source>
        <dbReference type="EMBL" id="CAG85003.2"/>
    </source>
</evidence>
<dbReference type="Proteomes" id="UP000000599">
    <property type="component" value="Chromosome B"/>
</dbReference>